<feature type="transmembrane region" description="Helical" evidence="1">
    <location>
        <begin position="124"/>
        <end position="144"/>
    </location>
</feature>
<dbReference type="OrthoDB" id="2868974at2"/>
<dbReference type="AlphaFoldDB" id="A0A1I4LL66"/>
<keyword evidence="1" id="KW-0812">Transmembrane</keyword>
<reference evidence="3" key="1">
    <citation type="submission" date="2016-10" db="EMBL/GenBank/DDBJ databases">
        <authorList>
            <person name="Varghese N."/>
            <person name="Submissions S."/>
        </authorList>
    </citation>
    <scope>NUCLEOTIDE SEQUENCE [LARGE SCALE GENOMIC DNA]</scope>
    <source>
        <strain evidence="3">CGMCC 1.4250</strain>
    </source>
</reference>
<feature type="transmembrane region" description="Helical" evidence="1">
    <location>
        <begin position="85"/>
        <end position="112"/>
    </location>
</feature>
<keyword evidence="1" id="KW-1133">Transmembrane helix</keyword>
<sequence length="149" mass="17249">MKRNFWFISLGMVWTVIFASMSFYWAMGGLLGVRSLGGAIYEMSLNPAPSFVVVIWLTGVFKLFGFLLLLMILIKWHNIIITKTLYYMTKIAGVALFLYGLLNFITITLSAINILDFDLDSSATFWRLVFWEPFWMFGGICYFFSVRKL</sequence>
<dbReference type="Pfam" id="PF13160">
    <property type="entry name" value="DUF3995"/>
    <property type="match status" value="1"/>
</dbReference>
<proteinExistence type="predicted"/>
<organism evidence="2 3">
    <name type="scientific">Gracilibacillus orientalis</name>
    <dbReference type="NCBI Taxonomy" id="334253"/>
    <lineage>
        <taxon>Bacteria</taxon>
        <taxon>Bacillati</taxon>
        <taxon>Bacillota</taxon>
        <taxon>Bacilli</taxon>
        <taxon>Bacillales</taxon>
        <taxon>Bacillaceae</taxon>
        <taxon>Gracilibacillus</taxon>
    </lineage>
</organism>
<evidence type="ECO:0008006" key="4">
    <source>
        <dbReference type="Google" id="ProtNLM"/>
    </source>
</evidence>
<keyword evidence="3" id="KW-1185">Reference proteome</keyword>
<dbReference type="Proteomes" id="UP000198565">
    <property type="component" value="Unassembled WGS sequence"/>
</dbReference>
<protein>
    <recommendedName>
        <fullName evidence="4">DUF3995 domain-containing protein</fullName>
    </recommendedName>
</protein>
<feature type="transmembrane region" description="Helical" evidence="1">
    <location>
        <begin position="47"/>
        <end position="73"/>
    </location>
</feature>
<evidence type="ECO:0000313" key="2">
    <source>
        <dbReference type="EMBL" id="SFL91543.1"/>
    </source>
</evidence>
<dbReference type="RefSeq" id="WP_091483645.1">
    <property type="nucleotide sequence ID" value="NZ_FOTR01000005.1"/>
</dbReference>
<feature type="transmembrane region" description="Helical" evidence="1">
    <location>
        <begin position="7"/>
        <end position="27"/>
    </location>
</feature>
<dbReference type="InterPro" id="IPR025058">
    <property type="entry name" value="DUF3995"/>
</dbReference>
<name>A0A1I4LL66_9BACI</name>
<evidence type="ECO:0000256" key="1">
    <source>
        <dbReference type="SAM" id="Phobius"/>
    </source>
</evidence>
<dbReference type="EMBL" id="FOTR01000005">
    <property type="protein sequence ID" value="SFL91543.1"/>
    <property type="molecule type" value="Genomic_DNA"/>
</dbReference>
<gene>
    <name evidence="2" type="ORF">SAMN04487943_10577</name>
</gene>
<keyword evidence="1" id="KW-0472">Membrane</keyword>
<accession>A0A1I4LL66</accession>
<evidence type="ECO:0000313" key="3">
    <source>
        <dbReference type="Proteomes" id="UP000198565"/>
    </source>
</evidence>